<dbReference type="EMBL" id="UGGP01000001">
    <property type="protein sequence ID" value="STO08379.1"/>
    <property type="molecule type" value="Genomic_DNA"/>
</dbReference>
<dbReference type="OrthoDB" id="2678750at2"/>
<dbReference type="Pfam" id="PF10673">
    <property type="entry name" value="DUF2487"/>
    <property type="match status" value="1"/>
</dbReference>
<accession>A0A377FU88</accession>
<dbReference type="AlphaFoldDB" id="A0A377FU88"/>
<gene>
    <name evidence="1" type="ORF">NCTC13163_01749</name>
</gene>
<evidence type="ECO:0000313" key="2">
    <source>
        <dbReference type="Proteomes" id="UP000254060"/>
    </source>
</evidence>
<dbReference type="Proteomes" id="UP000254060">
    <property type="component" value="Unassembled WGS sequence"/>
</dbReference>
<organism evidence="1 2">
    <name type="scientific">Exiguobacterium aurantiacum</name>
    <dbReference type="NCBI Taxonomy" id="33987"/>
    <lineage>
        <taxon>Bacteria</taxon>
        <taxon>Bacillati</taxon>
        <taxon>Bacillota</taxon>
        <taxon>Bacilli</taxon>
        <taxon>Bacillales</taxon>
        <taxon>Bacillales Family XII. Incertae Sedis</taxon>
        <taxon>Exiguobacterium</taxon>
    </lineage>
</organism>
<reference evidence="1 2" key="1">
    <citation type="submission" date="2018-06" db="EMBL/GenBank/DDBJ databases">
        <authorList>
            <consortium name="Pathogen Informatics"/>
            <person name="Doyle S."/>
        </authorList>
    </citation>
    <scope>NUCLEOTIDE SEQUENCE [LARGE SCALE GENOMIC DNA]</scope>
    <source>
        <strain evidence="1 2">NCTC13163</strain>
    </source>
</reference>
<name>A0A377FU88_9BACL</name>
<dbReference type="RefSeq" id="WP_029335321.1">
    <property type="nucleotide sequence ID" value="NZ_UGGP01000001.1"/>
</dbReference>
<sequence>MRFDSQDAKRSLTERQYVDTLIVPLAELAFDDEMIRKAESYEVVQAVALETERQLSGRTMLSPTISYVDVEAGHSLSQAVHDKATASGFTHVLFISSDVRFKAFELPIIFVPPLALKGMSAEQSHTMVQNFATQVITELSGRWMAT</sequence>
<dbReference type="STRING" id="1397694.GCA_000702585_02245"/>
<dbReference type="InterPro" id="IPR019615">
    <property type="entry name" value="DUF2487"/>
</dbReference>
<evidence type="ECO:0000313" key="1">
    <source>
        <dbReference type="EMBL" id="STO08379.1"/>
    </source>
</evidence>
<proteinExistence type="predicted"/>
<protein>
    <submittedName>
        <fullName evidence="1">Protein of uncharacterized function (DUF2487)</fullName>
    </submittedName>
</protein>